<evidence type="ECO:0000259" key="8">
    <source>
        <dbReference type="PROSITE" id="PS50048"/>
    </source>
</evidence>
<sequence>MSGPPNVPTRPSREASQRGEAPILYSSSAVPQHGYRERPLQLQPQPQRHGQPPPQRLPPPRSYPHEPLRAPRGFPGPEEAIPLTPLYTPHQPRGASQPAFQRPHTAASGHSSEGPYPMASRTSAAENQSFSPPKSQRKTKGHVASACVPCKRAHLRCDAQRPCSRCLSNGKEDACVDVQHKKRGRPRLRDDRDARYDPLRPPHYPDLSLRRPLGAYTPGPQGSDDMIHRQQSYRQLETPTSATLPPTQFVERAPDGSVYSPPPLPAGYPEPVAYLTMGMDFGKASPTFLDAIGAVSVTGRKLSEVAAGTEADKIFGMQNRLLGEQKRREPNYLPPILGLGPAFQGMGFGTEEIARFPLNVQDQLAFVGPDGYARQYPLRMGLGKEGSFFFVVMLLSVPPRYPHPSSSAPTRIPAAVAYHGTPGPSEGLGPRAGAGPSFDPVRHRVGESPLNLRSPLSLQNLASQASPAVSPGIVSPVSPYGISVGTSRYSGPTEQPSHGPPVSGGLLPSFAGRPGQQRFQLPPIRAHSEQRPPPATGGFGWQRDERSGRVDIGGLIDGPQDDMRKPH</sequence>
<keyword evidence="10" id="KW-1185">Reference proteome</keyword>
<dbReference type="InterPro" id="IPR036864">
    <property type="entry name" value="Zn2-C6_fun-type_DNA-bd_sf"/>
</dbReference>
<dbReference type="AlphaFoldDB" id="A0A8H4PZM5"/>
<feature type="compositionally biased region" description="Pro residues" evidence="7">
    <location>
        <begin position="51"/>
        <end position="62"/>
    </location>
</feature>
<evidence type="ECO:0000256" key="7">
    <source>
        <dbReference type="SAM" id="MobiDB-lite"/>
    </source>
</evidence>
<gene>
    <name evidence="9" type="ORF">G6O67_000704</name>
</gene>
<keyword evidence="5" id="KW-0804">Transcription</keyword>
<evidence type="ECO:0000256" key="6">
    <source>
        <dbReference type="ARBA" id="ARBA00023242"/>
    </source>
</evidence>
<keyword evidence="4" id="KW-0238">DNA-binding</keyword>
<dbReference type="InterPro" id="IPR001138">
    <property type="entry name" value="Zn2Cys6_DnaBD"/>
</dbReference>
<feature type="domain" description="Zn(2)-C6 fungal-type" evidence="8">
    <location>
        <begin position="146"/>
        <end position="177"/>
    </location>
</feature>
<evidence type="ECO:0000313" key="10">
    <source>
        <dbReference type="Proteomes" id="UP000557566"/>
    </source>
</evidence>
<dbReference type="Pfam" id="PF00172">
    <property type="entry name" value="Zn_clus"/>
    <property type="match status" value="1"/>
</dbReference>
<feature type="compositionally biased region" description="Basic and acidic residues" evidence="7">
    <location>
        <begin position="187"/>
        <end position="200"/>
    </location>
</feature>
<dbReference type="OrthoDB" id="5575144at2759"/>
<dbReference type="GO" id="GO:0008270">
    <property type="term" value="F:zinc ion binding"/>
    <property type="evidence" value="ECO:0007669"/>
    <property type="project" value="InterPro"/>
</dbReference>
<dbReference type="PROSITE" id="PS00463">
    <property type="entry name" value="ZN2_CY6_FUNGAL_1"/>
    <property type="match status" value="1"/>
</dbReference>
<feature type="region of interest" description="Disordered" evidence="7">
    <location>
        <begin position="245"/>
        <end position="264"/>
    </location>
</feature>
<dbReference type="PROSITE" id="PS50048">
    <property type="entry name" value="ZN2_CY6_FUNGAL_2"/>
    <property type="match status" value="1"/>
</dbReference>
<keyword evidence="6" id="KW-0539">Nucleus</keyword>
<keyword evidence="2" id="KW-0862">Zinc</keyword>
<dbReference type="PANTHER" id="PTHR47659">
    <property type="entry name" value="ZN(II)2CYS6 TRANSCRIPTION FACTOR (EUROFUNG)-RELATED"/>
    <property type="match status" value="1"/>
</dbReference>
<evidence type="ECO:0000256" key="5">
    <source>
        <dbReference type="ARBA" id="ARBA00023163"/>
    </source>
</evidence>
<evidence type="ECO:0000256" key="4">
    <source>
        <dbReference type="ARBA" id="ARBA00023125"/>
    </source>
</evidence>
<organism evidence="9 10">
    <name type="scientific">Ophiocordyceps sinensis</name>
    <dbReference type="NCBI Taxonomy" id="72228"/>
    <lineage>
        <taxon>Eukaryota</taxon>
        <taxon>Fungi</taxon>
        <taxon>Dikarya</taxon>
        <taxon>Ascomycota</taxon>
        <taxon>Pezizomycotina</taxon>
        <taxon>Sordariomycetes</taxon>
        <taxon>Hypocreomycetidae</taxon>
        <taxon>Hypocreales</taxon>
        <taxon>Ophiocordycipitaceae</taxon>
        <taxon>Ophiocordyceps</taxon>
    </lineage>
</organism>
<dbReference type="CDD" id="cd00067">
    <property type="entry name" value="GAL4"/>
    <property type="match status" value="1"/>
</dbReference>
<dbReference type="InterPro" id="IPR050335">
    <property type="entry name" value="ERT1_acuK_gluconeogen_tf"/>
</dbReference>
<dbReference type="PANTHER" id="PTHR47659:SF4">
    <property type="entry name" value="ZN(II)2CYS6 TRANSCRIPTION FACTOR (EUROFUNG)"/>
    <property type="match status" value="1"/>
</dbReference>
<dbReference type="GO" id="GO:0000981">
    <property type="term" value="F:DNA-binding transcription factor activity, RNA polymerase II-specific"/>
    <property type="evidence" value="ECO:0007669"/>
    <property type="project" value="InterPro"/>
</dbReference>
<feature type="compositionally biased region" description="Polar residues" evidence="7">
    <location>
        <begin position="485"/>
        <end position="496"/>
    </location>
</feature>
<keyword evidence="1" id="KW-0479">Metal-binding</keyword>
<feature type="region of interest" description="Disordered" evidence="7">
    <location>
        <begin position="1"/>
        <end position="142"/>
    </location>
</feature>
<feature type="region of interest" description="Disordered" evidence="7">
    <location>
        <begin position="415"/>
        <end position="447"/>
    </location>
</feature>
<dbReference type="SMART" id="SM00066">
    <property type="entry name" value="GAL4"/>
    <property type="match status" value="1"/>
</dbReference>
<protein>
    <recommendedName>
        <fullName evidence="8">Zn(2)-C6 fungal-type domain-containing protein</fullName>
    </recommendedName>
</protein>
<feature type="compositionally biased region" description="Polar residues" evidence="7">
    <location>
        <begin position="120"/>
        <end position="134"/>
    </location>
</feature>
<feature type="region of interest" description="Disordered" evidence="7">
    <location>
        <begin position="182"/>
        <end position="223"/>
    </location>
</feature>
<evidence type="ECO:0000256" key="2">
    <source>
        <dbReference type="ARBA" id="ARBA00022833"/>
    </source>
</evidence>
<reference evidence="9 10" key="1">
    <citation type="journal article" date="2020" name="Genome Biol. Evol.">
        <title>A new high-quality draft genome assembly of the Chinese cordyceps Ophiocordyceps sinensis.</title>
        <authorList>
            <person name="Shu R."/>
            <person name="Zhang J."/>
            <person name="Meng Q."/>
            <person name="Zhang H."/>
            <person name="Zhou G."/>
            <person name="Li M."/>
            <person name="Wu P."/>
            <person name="Zhao Y."/>
            <person name="Chen C."/>
            <person name="Qin Q."/>
        </authorList>
    </citation>
    <scope>NUCLEOTIDE SEQUENCE [LARGE SCALE GENOMIC DNA]</scope>
    <source>
        <strain evidence="9 10">IOZ07</strain>
    </source>
</reference>
<evidence type="ECO:0000313" key="9">
    <source>
        <dbReference type="EMBL" id="KAF4513431.1"/>
    </source>
</evidence>
<name>A0A8H4PZM5_9HYPO</name>
<dbReference type="EMBL" id="JAAVMX010000001">
    <property type="protein sequence ID" value="KAF4513431.1"/>
    <property type="molecule type" value="Genomic_DNA"/>
</dbReference>
<evidence type="ECO:0000256" key="1">
    <source>
        <dbReference type="ARBA" id="ARBA00022723"/>
    </source>
</evidence>
<comment type="caution">
    <text evidence="9">The sequence shown here is derived from an EMBL/GenBank/DDBJ whole genome shotgun (WGS) entry which is preliminary data.</text>
</comment>
<dbReference type="Gene3D" id="4.10.240.10">
    <property type="entry name" value="Zn(2)-C6 fungal-type DNA-binding domain"/>
    <property type="match status" value="1"/>
</dbReference>
<dbReference type="GO" id="GO:0003677">
    <property type="term" value="F:DNA binding"/>
    <property type="evidence" value="ECO:0007669"/>
    <property type="project" value="UniProtKB-KW"/>
</dbReference>
<accession>A0A8H4PZM5</accession>
<evidence type="ECO:0000256" key="3">
    <source>
        <dbReference type="ARBA" id="ARBA00023015"/>
    </source>
</evidence>
<keyword evidence="3" id="KW-0805">Transcription regulation</keyword>
<feature type="compositionally biased region" description="Low complexity" evidence="7">
    <location>
        <begin position="40"/>
        <end position="50"/>
    </location>
</feature>
<proteinExistence type="predicted"/>
<dbReference type="Proteomes" id="UP000557566">
    <property type="component" value="Unassembled WGS sequence"/>
</dbReference>
<feature type="region of interest" description="Disordered" evidence="7">
    <location>
        <begin position="485"/>
        <end position="567"/>
    </location>
</feature>
<dbReference type="SUPFAM" id="SSF57701">
    <property type="entry name" value="Zn2/Cys6 DNA-binding domain"/>
    <property type="match status" value="1"/>
</dbReference>